<proteinExistence type="predicted"/>
<evidence type="ECO:0000313" key="1">
    <source>
        <dbReference type="EMBL" id="KAK9871600.1"/>
    </source>
</evidence>
<dbReference type="EMBL" id="JARQZJ010000006">
    <property type="protein sequence ID" value="KAK9871600.1"/>
    <property type="molecule type" value="Genomic_DNA"/>
</dbReference>
<reference evidence="1 2" key="1">
    <citation type="submission" date="2023-03" db="EMBL/GenBank/DDBJ databases">
        <title>Genome insight into feeding habits of ladybird beetles.</title>
        <authorList>
            <person name="Li H.-S."/>
            <person name="Huang Y.-H."/>
            <person name="Pang H."/>
        </authorList>
    </citation>
    <scope>NUCLEOTIDE SEQUENCE [LARGE SCALE GENOMIC DNA]</scope>
    <source>
        <strain evidence="1">SYSU_2023b</strain>
        <tissue evidence="1">Whole body</tissue>
    </source>
</reference>
<dbReference type="AlphaFoldDB" id="A0AAW1TMQ5"/>
<accession>A0AAW1TMQ5</accession>
<sequence length="139" mass="15990">METKLLGQEEAAIKFPSPRHPVHRHYSDLLSRFDVIGPLSYGDTEENAPLILDGQQFSVMKSDELVVIHIENQLISLAVQFSPLTCILNFMLNLPTTFSRDHDCPIVLNHNIFSHMEIELVIHEEIEEKKYQIRTLRPG</sequence>
<name>A0AAW1TMQ5_9CUCU</name>
<protein>
    <submittedName>
        <fullName evidence="1">Uncharacterized protein</fullName>
    </submittedName>
</protein>
<keyword evidence="2" id="KW-1185">Reference proteome</keyword>
<comment type="caution">
    <text evidence="1">The sequence shown here is derived from an EMBL/GenBank/DDBJ whole genome shotgun (WGS) entry which is preliminary data.</text>
</comment>
<evidence type="ECO:0000313" key="2">
    <source>
        <dbReference type="Proteomes" id="UP001431783"/>
    </source>
</evidence>
<dbReference type="Proteomes" id="UP001431783">
    <property type="component" value="Unassembled WGS sequence"/>
</dbReference>
<organism evidence="1 2">
    <name type="scientific">Henosepilachna vigintioctopunctata</name>
    <dbReference type="NCBI Taxonomy" id="420089"/>
    <lineage>
        <taxon>Eukaryota</taxon>
        <taxon>Metazoa</taxon>
        <taxon>Ecdysozoa</taxon>
        <taxon>Arthropoda</taxon>
        <taxon>Hexapoda</taxon>
        <taxon>Insecta</taxon>
        <taxon>Pterygota</taxon>
        <taxon>Neoptera</taxon>
        <taxon>Endopterygota</taxon>
        <taxon>Coleoptera</taxon>
        <taxon>Polyphaga</taxon>
        <taxon>Cucujiformia</taxon>
        <taxon>Coccinelloidea</taxon>
        <taxon>Coccinellidae</taxon>
        <taxon>Epilachninae</taxon>
        <taxon>Epilachnini</taxon>
        <taxon>Henosepilachna</taxon>
    </lineage>
</organism>
<gene>
    <name evidence="1" type="ORF">WA026_012980</name>
</gene>